<evidence type="ECO:0000313" key="3">
    <source>
        <dbReference type="EMBL" id="CAD8441919.1"/>
    </source>
</evidence>
<dbReference type="AlphaFoldDB" id="A0A7S0GWU1"/>
<dbReference type="EMBL" id="HBEM01009290">
    <property type="protein sequence ID" value="CAD8441919.1"/>
    <property type="molecule type" value="Transcribed_RNA"/>
</dbReference>
<feature type="region of interest" description="Disordered" evidence="1">
    <location>
        <begin position="85"/>
        <end position="105"/>
    </location>
</feature>
<gene>
    <name evidence="3" type="ORF">LAMO00422_LOCUS6509</name>
</gene>
<feature type="transmembrane region" description="Helical" evidence="2">
    <location>
        <begin position="13"/>
        <end position="34"/>
    </location>
</feature>
<evidence type="ECO:0000256" key="2">
    <source>
        <dbReference type="SAM" id="Phobius"/>
    </source>
</evidence>
<keyword evidence="2" id="KW-0812">Transmembrane</keyword>
<sequence>MAWFRQFDRRFRVGIYACVPLLVGAGLWPVIHHYQKENAKFLRRRMEEDDMLRQAQALSKMQVEAIEEGAKPQNRNKRLNEALQHVGPWAPNQKASDNARQAKEF</sequence>
<protein>
    <submittedName>
        <fullName evidence="3">Uncharacterized protein</fullName>
    </submittedName>
</protein>
<proteinExistence type="predicted"/>
<reference evidence="3" key="1">
    <citation type="submission" date="2021-01" db="EMBL/GenBank/DDBJ databases">
        <authorList>
            <person name="Corre E."/>
            <person name="Pelletier E."/>
            <person name="Niang G."/>
            <person name="Scheremetjew M."/>
            <person name="Finn R."/>
            <person name="Kale V."/>
            <person name="Holt S."/>
            <person name="Cochrane G."/>
            <person name="Meng A."/>
            <person name="Brown T."/>
            <person name="Cohen L."/>
        </authorList>
    </citation>
    <scope>NUCLEOTIDE SEQUENCE</scope>
    <source>
        <strain evidence="3">CCMP2058</strain>
    </source>
</reference>
<accession>A0A7S0GWU1</accession>
<keyword evidence="2" id="KW-0472">Membrane</keyword>
<name>A0A7S0GWU1_9EUKA</name>
<keyword evidence="2" id="KW-1133">Transmembrane helix</keyword>
<evidence type="ECO:0000256" key="1">
    <source>
        <dbReference type="SAM" id="MobiDB-lite"/>
    </source>
</evidence>
<organism evidence="3">
    <name type="scientific">Amorphochlora amoebiformis</name>
    <dbReference type="NCBI Taxonomy" id="1561963"/>
    <lineage>
        <taxon>Eukaryota</taxon>
        <taxon>Sar</taxon>
        <taxon>Rhizaria</taxon>
        <taxon>Cercozoa</taxon>
        <taxon>Chlorarachniophyceae</taxon>
        <taxon>Amorphochlora</taxon>
    </lineage>
</organism>